<evidence type="ECO:0000313" key="1">
    <source>
        <dbReference type="EMBL" id="CAG8848250.1"/>
    </source>
</evidence>
<reference evidence="1" key="1">
    <citation type="submission" date="2021-06" db="EMBL/GenBank/DDBJ databases">
        <authorList>
            <person name="Kallberg Y."/>
            <person name="Tangrot J."/>
            <person name="Rosling A."/>
        </authorList>
    </citation>
    <scope>NUCLEOTIDE SEQUENCE</scope>
    <source>
        <strain evidence="1">MA461A</strain>
    </source>
</reference>
<sequence>IKKGIIYVEATDDIEKFGENFAKAINYPKLDVNLVEWLANQLSGPFTHKLLWQKVLSRFEEFASKVGKKYSIHPVLIIDDIAKIAKNDPKVVERLQNVAKSAADHGLFTVVFVASDANLIDNFTS</sequence>
<name>A0ACA9SXD1_9GLOM</name>
<keyword evidence="2" id="KW-1185">Reference proteome</keyword>
<evidence type="ECO:0000313" key="2">
    <source>
        <dbReference type="Proteomes" id="UP000789920"/>
    </source>
</evidence>
<proteinExistence type="predicted"/>
<feature type="non-terminal residue" evidence="1">
    <location>
        <position position="125"/>
    </location>
</feature>
<protein>
    <submittedName>
        <fullName evidence="1">9074_t:CDS:1</fullName>
    </submittedName>
</protein>
<gene>
    <name evidence="1" type="ORF">RPERSI_LOCUS35024</name>
</gene>
<feature type="non-terminal residue" evidence="1">
    <location>
        <position position="1"/>
    </location>
</feature>
<accession>A0ACA9SXD1</accession>
<organism evidence="1 2">
    <name type="scientific">Racocetra persica</name>
    <dbReference type="NCBI Taxonomy" id="160502"/>
    <lineage>
        <taxon>Eukaryota</taxon>
        <taxon>Fungi</taxon>
        <taxon>Fungi incertae sedis</taxon>
        <taxon>Mucoromycota</taxon>
        <taxon>Glomeromycotina</taxon>
        <taxon>Glomeromycetes</taxon>
        <taxon>Diversisporales</taxon>
        <taxon>Gigasporaceae</taxon>
        <taxon>Racocetra</taxon>
    </lineage>
</organism>
<dbReference type="Proteomes" id="UP000789920">
    <property type="component" value="Unassembled WGS sequence"/>
</dbReference>
<comment type="caution">
    <text evidence="1">The sequence shown here is derived from an EMBL/GenBank/DDBJ whole genome shotgun (WGS) entry which is preliminary data.</text>
</comment>
<dbReference type="EMBL" id="CAJVQC010159893">
    <property type="protein sequence ID" value="CAG8848250.1"/>
    <property type="molecule type" value="Genomic_DNA"/>
</dbReference>